<keyword evidence="3" id="KW-1185">Reference proteome</keyword>
<evidence type="ECO:0000256" key="1">
    <source>
        <dbReference type="SAM" id="MobiDB-lite"/>
    </source>
</evidence>
<reference evidence="2 3" key="1">
    <citation type="journal article" date="2021" name="Elife">
        <title>Chloroplast acquisition without the gene transfer in kleptoplastic sea slugs, Plakobranchus ocellatus.</title>
        <authorList>
            <person name="Maeda T."/>
            <person name="Takahashi S."/>
            <person name="Yoshida T."/>
            <person name="Shimamura S."/>
            <person name="Takaki Y."/>
            <person name="Nagai Y."/>
            <person name="Toyoda A."/>
            <person name="Suzuki Y."/>
            <person name="Arimoto A."/>
            <person name="Ishii H."/>
            <person name="Satoh N."/>
            <person name="Nishiyama T."/>
            <person name="Hasebe M."/>
            <person name="Maruyama T."/>
            <person name="Minagawa J."/>
            <person name="Obokata J."/>
            <person name="Shigenobu S."/>
        </authorList>
    </citation>
    <scope>NUCLEOTIDE SEQUENCE [LARGE SCALE GENOMIC DNA]</scope>
</reference>
<gene>
    <name evidence="2" type="ORF">PoB_002240400</name>
</gene>
<feature type="region of interest" description="Disordered" evidence="1">
    <location>
        <begin position="37"/>
        <end position="112"/>
    </location>
</feature>
<evidence type="ECO:0000313" key="2">
    <source>
        <dbReference type="EMBL" id="GFN95898.1"/>
    </source>
</evidence>
<evidence type="ECO:0000313" key="3">
    <source>
        <dbReference type="Proteomes" id="UP000735302"/>
    </source>
</evidence>
<protein>
    <recommendedName>
        <fullName evidence="4">REJ domain-containing protein</fullName>
    </recommendedName>
</protein>
<sequence>MAGTSESGACSATLLFNPDSHQCDVAANVVCATTSASSATSLSSPRSGKSETSQTSLQSLTSASSRSSDSSPSSLTSQQSLTSSSSRSSPSSVSSPSSPSTSPISESPSSRSSLSSLTSLTSDFVFCITSCSQVGTGSFPSCNDCASFYSRSLLKYKHLFVQFSARLGVISVLLSIQKNFMSQAMLNYIYN</sequence>
<accession>A0AAV3ZND9</accession>
<comment type="caution">
    <text evidence="2">The sequence shown here is derived from an EMBL/GenBank/DDBJ whole genome shotgun (WGS) entry which is preliminary data.</text>
</comment>
<evidence type="ECO:0008006" key="4">
    <source>
        <dbReference type="Google" id="ProtNLM"/>
    </source>
</evidence>
<dbReference type="Proteomes" id="UP000735302">
    <property type="component" value="Unassembled WGS sequence"/>
</dbReference>
<dbReference type="EMBL" id="BLXT01002563">
    <property type="protein sequence ID" value="GFN95898.1"/>
    <property type="molecule type" value="Genomic_DNA"/>
</dbReference>
<name>A0AAV3ZND9_9GAST</name>
<dbReference type="AlphaFoldDB" id="A0AAV3ZND9"/>
<proteinExistence type="predicted"/>
<organism evidence="2 3">
    <name type="scientific">Plakobranchus ocellatus</name>
    <dbReference type="NCBI Taxonomy" id="259542"/>
    <lineage>
        <taxon>Eukaryota</taxon>
        <taxon>Metazoa</taxon>
        <taxon>Spiralia</taxon>
        <taxon>Lophotrochozoa</taxon>
        <taxon>Mollusca</taxon>
        <taxon>Gastropoda</taxon>
        <taxon>Heterobranchia</taxon>
        <taxon>Euthyneura</taxon>
        <taxon>Panpulmonata</taxon>
        <taxon>Sacoglossa</taxon>
        <taxon>Placobranchoidea</taxon>
        <taxon>Plakobranchidae</taxon>
        <taxon>Plakobranchus</taxon>
    </lineage>
</organism>